<evidence type="ECO:0000313" key="2">
    <source>
        <dbReference type="Proteomes" id="UP000033881"/>
    </source>
</evidence>
<name>A0A0G0PP49_9BACT</name>
<dbReference type="Proteomes" id="UP000033881">
    <property type="component" value="Unassembled WGS sequence"/>
</dbReference>
<protein>
    <submittedName>
        <fullName evidence="1">Uncharacterized protein</fullName>
    </submittedName>
</protein>
<comment type="caution">
    <text evidence="1">The sequence shown here is derived from an EMBL/GenBank/DDBJ whole genome shotgun (WGS) entry which is preliminary data.</text>
</comment>
<reference evidence="1 2" key="1">
    <citation type="journal article" date="2015" name="Nature">
        <title>rRNA introns, odd ribosomes, and small enigmatic genomes across a large radiation of phyla.</title>
        <authorList>
            <person name="Brown C.T."/>
            <person name="Hug L.A."/>
            <person name="Thomas B.C."/>
            <person name="Sharon I."/>
            <person name="Castelle C.J."/>
            <person name="Singh A."/>
            <person name="Wilkins M.J."/>
            <person name="Williams K.H."/>
            <person name="Banfield J.F."/>
        </authorList>
    </citation>
    <scope>NUCLEOTIDE SEQUENCE [LARGE SCALE GENOMIC DNA]</scope>
</reference>
<evidence type="ECO:0000313" key="1">
    <source>
        <dbReference type="EMBL" id="KKQ99934.1"/>
    </source>
</evidence>
<dbReference type="AlphaFoldDB" id="A0A0G0PP49"/>
<proteinExistence type="predicted"/>
<gene>
    <name evidence="1" type="ORF">UT24_C0020G0002</name>
</gene>
<organism evidence="1 2">
    <name type="scientific">Candidatus Woesebacteria bacterium GW2011_GWB1_39_12</name>
    <dbReference type="NCBI Taxonomy" id="1618574"/>
    <lineage>
        <taxon>Bacteria</taxon>
        <taxon>Candidatus Woeseibacteriota</taxon>
    </lineage>
</organism>
<sequence>MTTYNPNSGIGLAENIRLNLALPVMGRLLIVCPSTDANFNKLSNIVKTDSEGVVRLYTTIAAAYDAATTNANDVIALSANSSHAVGTSGLTVSKNRIHFIGMDGGDHLVEPGVKIQASSAASTAAFVIKNTGVRNTFRNLRVIQTSTDALALTVFQDGGEGTVMKNVELMFGVVDNLDQTTAHEFVAGTDSGTFIDCKFGADTLLTSAARSILHIDQVTASQEFKSNFFRRCTFMVSSSSTGVLAIKMDAAGDILFSNLFEDCTFIASLDSAGGVACTRAVATANGTTKGTIYISYPRVFGFDDIGTNGTNNDNLYVFSHAPSAANITAAQPTTS</sequence>
<dbReference type="EMBL" id="LBWB01000020">
    <property type="protein sequence ID" value="KKQ99934.1"/>
    <property type="molecule type" value="Genomic_DNA"/>
</dbReference>
<accession>A0A0G0PP49</accession>
<dbReference type="STRING" id="1618574.UT24_C0020G0002"/>